<feature type="chain" id="PRO_5041445794" evidence="1">
    <location>
        <begin position="44"/>
        <end position="618"/>
    </location>
</feature>
<organism evidence="2 3">
    <name type="scientific">Roseisolibacter agri</name>
    <dbReference type="NCBI Taxonomy" id="2014610"/>
    <lineage>
        <taxon>Bacteria</taxon>
        <taxon>Pseudomonadati</taxon>
        <taxon>Gemmatimonadota</taxon>
        <taxon>Gemmatimonadia</taxon>
        <taxon>Gemmatimonadales</taxon>
        <taxon>Gemmatimonadaceae</taxon>
        <taxon>Roseisolibacter</taxon>
    </lineage>
</organism>
<evidence type="ECO:0000313" key="2">
    <source>
        <dbReference type="EMBL" id="GLC25225.1"/>
    </source>
</evidence>
<protein>
    <submittedName>
        <fullName evidence="2">Uncharacterized protein</fullName>
    </submittedName>
</protein>
<keyword evidence="1" id="KW-0732">Signal</keyword>
<evidence type="ECO:0000313" key="3">
    <source>
        <dbReference type="Proteomes" id="UP001161325"/>
    </source>
</evidence>
<dbReference type="Proteomes" id="UP001161325">
    <property type="component" value="Unassembled WGS sequence"/>
</dbReference>
<evidence type="ECO:0000256" key="1">
    <source>
        <dbReference type="SAM" id="SignalP"/>
    </source>
</evidence>
<keyword evidence="3" id="KW-1185">Reference proteome</keyword>
<reference evidence="2" key="1">
    <citation type="submission" date="2022-08" db="EMBL/GenBank/DDBJ databases">
        <title>Draft genome sequencing of Roseisolibacter agri AW1220.</title>
        <authorList>
            <person name="Tobiishi Y."/>
            <person name="Tonouchi A."/>
        </authorList>
    </citation>
    <scope>NUCLEOTIDE SEQUENCE</scope>
    <source>
        <strain evidence="2">AW1220</strain>
    </source>
</reference>
<dbReference type="EMBL" id="BRXS01000002">
    <property type="protein sequence ID" value="GLC25225.1"/>
    <property type="molecule type" value="Genomic_DNA"/>
</dbReference>
<dbReference type="AlphaFoldDB" id="A0AA37V0W3"/>
<comment type="caution">
    <text evidence="2">The sequence shown here is derived from an EMBL/GenBank/DDBJ whole genome shotgun (WGS) entry which is preliminary data.</text>
</comment>
<feature type="signal peptide" evidence="1">
    <location>
        <begin position="1"/>
        <end position="43"/>
    </location>
</feature>
<proteinExistence type="predicted"/>
<sequence>MGTEGHAAGAVPPPVPPRPMPLRRRLLAAAIPLAVALAPVAGAAQGATPASPAAPAAATPVASAPAPATAGHVDHPLVTEARAAQKAFERSRREGLRFYNGGAEARCEERIGRLCYWNNNGDVPPLDERSNVVTEREELLALLARAAAADPRDDWAATQRVRYLDEAKRPEDAIRAAAACAGTPWWCAALRGTAAHIANRHADATAAFDSALALMPANERCAWRDLSLWLTSKERDAYRALGCEGSPTDARAGWERRFWWLAQPLWMLDGNDARNELAARRVITRAHAMGGIPYDMTYGDDMAESELRYGWPVAWSVQTAGALDTRAPSVIGHEPTPSFDFTPRAAALSSPATAPADAWKLDEALPRMRYAPRYAPRGFVPLRHQLARFRRGDSAVVVGAWDVETDRDWGSGTVRVGLGVADSGGPRVVARAADQPRRGAVRATVAPKPVLVSLEVLGEKQGRAARARYAIEPLAADAALSDVLLLKKGAGNAPTLESVLPDALGANRIRAGSTIGIYWESYRPASPGAPAEVSLNATRLNTTRLERVRSAMRVGSAVRPVSVRFQDTGRPDGLPGRALTVSWPSVPPGEYRVELIVTPKGGTPATTVLNVHVDGADD</sequence>
<accession>A0AA37V0W3</accession>
<name>A0AA37V0W3_9BACT</name>
<gene>
    <name evidence="2" type="ORF">rosag_17380</name>
</gene>